<evidence type="ECO:0000256" key="3">
    <source>
        <dbReference type="ARBA" id="ARBA00023136"/>
    </source>
</evidence>
<evidence type="ECO:0000256" key="1">
    <source>
        <dbReference type="ARBA" id="ARBA00022475"/>
    </source>
</evidence>
<protein>
    <submittedName>
        <fullName evidence="7">Sugar ABC transporter substrate-binding protein</fullName>
    </submittedName>
</protein>
<keyword evidence="2 6" id="KW-0732">Signal</keyword>
<organism evidence="7 8">
    <name type="scientific">Saccharibacillus endophyticus</name>
    <dbReference type="NCBI Taxonomy" id="2060666"/>
    <lineage>
        <taxon>Bacteria</taxon>
        <taxon>Bacillati</taxon>
        <taxon>Bacillota</taxon>
        <taxon>Bacilli</taxon>
        <taxon>Bacillales</taxon>
        <taxon>Paenibacillaceae</taxon>
        <taxon>Saccharibacillus</taxon>
    </lineage>
</organism>
<evidence type="ECO:0000256" key="4">
    <source>
        <dbReference type="ARBA" id="ARBA00023139"/>
    </source>
</evidence>
<evidence type="ECO:0000256" key="2">
    <source>
        <dbReference type="ARBA" id="ARBA00022729"/>
    </source>
</evidence>
<evidence type="ECO:0000313" key="8">
    <source>
        <dbReference type="Proteomes" id="UP000605427"/>
    </source>
</evidence>
<dbReference type="Pfam" id="PF13416">
    <property type="entry name" value="SBP_bac_8"/>
    <property type="match status" value="1"/>
</dbReference>
<name>A0ABQ1ZRG0_9BACL</name>
<feature type="chain" id="PRO_5047517825" evidence="6">
    <location>
        <begin position="27"/>
        <end position="504"/>
    </location>
</feature>
<proteinExistence type="predicted"/>
<sequence>MGKMKSSHRKWIAALCGAAMTFSVLTACGPQGGGSQAAQGEGEAKGPVSIQMFAGLFSELPDMNDEYWTGWQEMTNSKLDIEWVPSGDLNTKLDLLLASGQLPEVVSTTDFTRPTLISAIKNGAFWDLTPFLGDLSEYPNLKENLADDALKYLSVDGKIYALPRSRSRVDGGLKIREDWLKELNIDVPTTMEEYKDALAAIVKAKPGTVGHLFVDNPTAAMQAGFGVYNPTYDDAGGLINPRLTPQYVEMVGFFRELYAEGLMSKEYAVMKETQAEELFKTNRAASYGRPIWWDDEWEKAMRKSGEEDAKILNLHLKGPNGDDAVALETGVSGGFYISKKVPEEKVKQLLAYFEQTASQELTDYAYYGKEGVHHTVEDGQKVLTEQGVKEVNTTSKGAGVLAYAKWGKVISASASKEFNDAKIAEVEVFDEIGKIDPYRVVTVESWINAWPQHDTEYKSMMTKAIVGQISLEDFDTYVAGLREQPALKQAFLDMAAAYKQFQES</sequence>
<keyword evidence="8" id="KW-1185">Reference proteome</keyword>
<feature type="signal peptide" evidence="6">
    <location>
        <begin position="1"/>
        <end position="26"/>
    </location>
</feature>
<dbReference type="InterPro" id="IPR050490">
    <property type="entry name" value="Bact_solute-bd_prot1"/>
</dbReference>
<keyword evidence="5" id="KW-0449">Lipoprotein</keyword>
<evidence type="ECO:0000313" key="7">
    <source>
        <dbReference type="EMBL" id="GGH75172.1"/>
    </source>
</evidence>
<dbReference type="Proteomes" id="UP000605427">
    <property type="component" value="Unassembled WGS sequence"/>
</dbReference>
<dbReference type="Gene3D" id="3.40.190.10">
    <property type="entry name" value="Periplasmic binding protein-like II"/>
    <property type="match status" value="2"/>
</dbReference>
<dbReference type="PANTHER" id="PTHR43649:SF33">
    <property type="entry name" value="POLYGALACTURONAN_RHAMNOGALACTURONAN-BINDING PROTEIN YTCQ"/>
    <property type="match status" value="1"/>
</dbReference>
<dbReference type="RefSeq" id="WP_229714085.1">
    <property type="nucleotide sequence ID" value="NZ_BMDD01000001.1"/>
</dbReference>
<keyword evidence="3" id="KW-0472">Membrane</keyword>
<dbReference type="EMBL" id="BMDD01000001">
    <property type="protein sequence ID" value="GGH75172.1"/>
    <property type="molecule type" value="Genomic_DNA"/>
</dbReference>
<comment type="caution">
    <text evidence="7">The sequence shown here is derived from an EMBL/GenBank/DDBJ whole genome shotgun (WGS) entry which is preliminary data.</text>
</comment>
<dbReference type="PANTHER" id="PTHR43649">
    <property type="entry name" value="ARABINOSE-BINDING PROTEIN-RELATED"/>
    <property type="match status" value="1"/>
</dbReference>
<reference evidence="8" key="1">
    <citation type="journal article" date="2019" name="Int. J. Syst. Evol. Microbiol.">
        <title>The Global Catalogue of Microorganisms (GCM) 10K type strain sequencing project: providing services to taxonomists for standard genome sequencing and annotation.</title>
        <authorList>
            <consortium name="The Broad Institute Genomics Platform"/>
            <consortium name="The Broad Institute Genome Sequencing Center for Infectious Disease"/>
            <person name="Wu L."/>
            <person name="Ma J."/>
        </authorList>
    </citation>
    <scope>NUCLEOTIDE SEQUENCE [LARGE SCALE GENOMIC DNA]</scope>
    <source>
        <strain evidence="8">CCM 8702</strain>
    </source>
</reference>
<dbReference type="PROSITE" id="PS51257">
    <property type="entry name" value="PROKAR_LIPOPROTEIN"/>
    <property type="match status" value="1"/>
</dbReference>
<accession>A0ABQ1ZRG0</accession>
<evidence type="ECO:0000256" key="5">
    <source>
        <dbReference type="ARBA" id="ARBA00023288"/>
    </source>
</evidence>
<evidence type="ECO:0000256" key="6">
    <source>
        <dbReference type="SAM" id="SignalP"/>
    </source>
</evidence>
<dbReference type="SUPFAM" id="SSF53850">
    <property type="entry name" value="Periplasmic binding protein-like II"/>
    <property type="match status" value="1"/>
</dbReference>
<dbReference type="InterPro" id="IPR006059">
    <property type="entry name" value="SBP"/>
</dbReference>
<keyword evidence="4" id="KW-0564">Palmitate</keyword>
<gene>
    <name evidence="7" type="ORF">GCM10007362_16030</name>
</gene>
<keyword evidence="1" id="KW-1003">Cell membrane</keyword>